<dbReference type="InterPro" id="IPR038765">
    <property type="entry name" value="Papain-like_cys_pep_sf"/>
</dbReference>
<evidence type="ECO:0000259" key="2">
    <source>
        <dbReference type="PROSITE" id="PS50235"/>
    </source>
</evidence>
<feature type="region of interest" description="Disordered" evidence="1">
    <location>
        <begin position="1920"/>
        <end position="1939"/>
    </location>
</feature>
<feature type="compositionally biased region" description="Basic and acidic residues" evidence="1">
    <location>
        <begin position="2760"/>
        <end position="2770"/>
    </location>
</feature>
<evidence type="ECO:0000313" key="4">
    <source>
        <dbReference type="Proteomes" id="UP001159363"/>
    </source>
</evidence>
<dbReference type="Proteomes" id="UP001159363">
    <property type="component" value="Chromosome 14"/>
</dbReference>
<dbReference type="Gene3D" id="3.90.70.10">
    <property type="entry name" value="Cysteine proteinases"/>
    <property type="match status" value="2"/>
</dbReference>
<organism evidence="3 4">
    <name type="scientific">Dryococelus australis</name>
    <dbReference type="NCBI Taxonomy" id="614101"/>
    <lineage>
        <taxon>Eukaryota</taxon>
        <taxon>Metazoa</taxon>
        <taxon>Ecdysozoa</taxon>
        <taxon>Arthropoda</taxon>
        <taxon>Hexapoda</taxon>
        <taxon>Insecta</taxon>
        <taxon>Pterygota</taxon>
        <taxon>Neoptera</taxon>
        <taxon>Polyneoptera</taxon>
        <taxon>Phasmatodea</taxon>
        <taxon>Verophasmatodea</taxon>
        <taxon>Anareolatae</taxon>
        <taxon>Phasmatidae</taxon>
        <taxon>Eurycanthinae</taxon>
        <taxon>Dryococelus</taxon>
    </lineage>
</organism>
<dbReference type="Gene3D" id="3.30.420.10">
    <property type="entry name" value="Ribonuclease H-like superfamily/Ribonuclease H"/>
    <property type="match status" value="1"/>
</dbReference>
<dbReference type="SUPFAM" id="SSF54001">
    <property type="entry name" value="Cysteine proteinases"/>
    <property type="match status" value="1"/>
</dbReference>
<dbReference type="InterPro" id="IPR012337">
    <property type="entry name" value="RNaseH-like_sf"/>
</dbReference>
<accession>A0ABQ9G7C0</accession>
<dbReference type="InterPro" id="IPR028889">
    <property type="entry name" value="USP"/>
</dbReference>
<dbReference type="Pfam" id="PF13423">
    <property type="entry name" value="UCH_1"/>
    <property type="match status" value="2"/>
</dbReference>
<evidence type="ECO:0000256" key="1">
    <source>
        <dbReference type="SAM" id="MobiDB-lite"/>
    </source>
</evidence>
<gene>
    <name evidence="3" type="ORF">PR048_031143</name>
</gene>
<dbReference type="InterPro" id="IPR050785">
    <property type="entry name" value="PAN2-PAN3_catalytic_subunit"/>
</dbReference>
<dbReference type="PANTHER" id="PTHR15728">
    <property type="entry name" value="DEADENYLATION COMPLEX CATALYTIC SUBUNIT PAN2"/>
    <property type="match status" value="1"/>
</dbReference>
<reference evidence="3 4" key="1">
    <citation type="submission" date="2023-02" db="EMBL/GenBank/DDBJ databases">
        <title>LHISI_Scaffold_Assembly.</title>
        <authorList>
            <person name="Stuart O.P."/>
            <person name="Cleave R."/>
            <person name="Magrath M.J.L."/>
            <person name="Mikheyev A.S."/>
        </authorList>
    </citation>
    <scope>NUCLEOTIDE SEQUENCE [LARGE SCALE GENOMIC DNA]</scope>
    <source>
        <strain evidence="3">Daus_M_001</strain>
        <tissue evidence="3">Leg muscle</tissue>
    </source>
</reference>
<sequence length="2770" mass="307150">MFNECHTWFICNYNTLAALQVAYKLDRQSRLRTRLFSDDAHPHGSSGEGSLMLAIPRRYRKIDMRYSKLGLDEHGLEHFNKTPYCGLEATLPNSYCNAMIQVLYHIKPVCNILLSHLCPKEFCLSCELGFLFHMLNISQGYPCQSSNFLRAFRTVPEASALGLILSDQSPDSKRRLNLIPLIQSWNRFVLHQLHYELLEGRKCQALRRRHKREVKRPGFVYDERDFPSILDHLQSRLSARLLHARGEDHTVKDSKECKRNTCEELQSEETEISKLFGMKQVLVHTCSKCSTTITKESVQLLCNLAYPETDEGKNEHSFAEIVLRSLGTEKDTRAWCEDCRKYQPTHQVRRVKSLPSVLAMNCGLDNSKTCDVLLPRGLTRAAYINYLITITTHLTANLVYLLLPRVIQTPCQPVHGSHGLPQSWRAAGHVDTRNCVSKRRVTPPTPPSHLRTYKPSAASGHARAPPKLRKGREMTRGCYPPPLRPRSRGTSHALPRGHHDACYPDYISQCAVDLASCSYQSSSSRHHFQCWSPPTTARSSAALPEASSNGPTLFSSHPEAATHMRVVTTNQYTRACHLPHVECLQAVSHIGARPIATKDPRSRTLRGFSAPKPASWQKNRGSSSHLYFFSRENPEHALVLGPPETSSLQYSLQQQQSSTTIEHEYTLLLYLVHTIRRPPVASYYPSTQVLEERNRGATTTRNTFNQGESASLGYITSHSTQVLGEVLAWVLWSSLGWISHPDKAFWQTQMDLVVQKVLEKSANTGSRGKPCRYGSSCSRHGCRFSHGRNTEQVAIEWCMHGNSGFQKGIPSRSLVLNQMPGFGRQCTMRIVPRRSSKAPALEVVERARGIGRNNLRALPCTDLYSPTDRCDNGPWGLGGGACDVSLVRGWSGGNNHLVISWLHECSVALGHALKRLTANWLSAHGEGRVTCPLACTTFVSTCSGTLRDCGRPQHGTGVSGTSHLYYSHSWLPLHLHLGLRKDGGLHAARVTPAQVNTAVLVSPPAFSMTSFWKSLATINWFCVDTIACKRQHMGRTVNAVALEGFICDKSTAAASSKKRRSRYMPQSALHEVTEVPLCFLSVRNLLDVEGLPSAPATSRLTHTALQQNVTARPHPEYFHHQQIVQLCSRMSLCPNAFRHHYHLAPDESLAISSIHSLSTSYVFKQIKQLFPQLTEHLVCQRLPAHQVSCLETSSYAYLTVSPSTSCFLQVVPTFSGHPLSSRLHYALMPRHRAGRDEVTMMYTWKREEAARESGTQHTAPSRDRRVQFYLLCVQLDLLWHTPRAVSPLPPTPPKKTVAIPHLPTAARAAHQIDITPSYTQVRMQTSTPTPACPVPVNNPIKLAEPAFLSSGGRNAADVHSDPTETLGSLAEKVCELTPSLRRLSLLCPRQGSTSFPLLGNKQCSLQSAACRRLAALQPQLGQGSASQLTVQGQFTSSMVVGCTLFLRRRGQSDWNTSLQGHAIASGFPVHLQPREDVLVEYDVVTPTTHETPLKRWVVLCPSDEDSESEDVPTEQTIINVSTSSIETPELPARETPIRASTIKLSLGKLIRVQHPKAVKLPNFYKVKLASGKTIMVQLPAKVVQKPHGERSPVDFIPAQSQGMVLHFDSTWGLTPLSLARTERVGSALTTCSPGKRARQPTLYMSKSHGMCSSYSTHLPARQTGFDSRQEQGNGGFSWIFALGNFVRLCYWLTHFTLVSSQDIEPASDYAQTMLYDLAAVVCFVNDPLNYEKKNLVGLVRLLPDPIKDPNSSPDGQWHIFNDFSIVPVPAQEVVWFNLEWKLPCVLYWTDHGLPVNLAIPRSPLTEEVFCEDVCLARNSAGSLITFTPLAAGEMPGKGTLTTHLPACVRVCAWVPLRCEPPTRKSRPPREHKGKMCQRLVPSASADKNPCQAARTDSASTRAAPLTTQVTACSPVVDYDTDSSGEPASRGLQPLQGPLSSSTRVVDRHQRLPPHCPNHSLNTAPPHSLQNLVCQCVNITGAVHQSQIVHHGYLSELSLGAWCEVTLNCWCSRSVNIWEFPHVLSLLLAGDLPMWLVIFRWGEVMHLECASSSTDYELTTLQSKQRSKERRALARMRDDPLISSTTEVEPRLQSHDAIPCAISPFIPLEHATPLDHHLGTYWPGYPTGYYVGQVEQSRQLACTIPADTVTLTSRRIELPGQEATPICLTLGFDSPQTRCNPTIKRPTTVLNPHMPCGAHKGSSSTSHGRALIKCHIRVEKRRDQSFGSSDMVAMDAEFVTLNQEEAELRSDGKMSTIKPSHMSVARITCVRGYVLARQVVSSTSNTCVLLVQNGPMEGTPFIDDYISTQEQVVDYLTKFSGISPGDLDANFSSKHLTTLKSTYQKLRFLIDNGVTFVGHGLKNDFSSSRASRGIVPPVAFQHQETLQQTTLGSASSDVLTPTPATPGGGGLPVNAEALQRHHSHLPDLPEDLPLQTWKKSSTALAAYPWKLQHLQPFRNVGLRAPEGHVRQYNTHPRRPPVRRTPAYQKVEPQPLARQPMRRLDSQASLHSVHCTIELPEGDLQERKATVTYKTTWGCTPLGNALCYDNPRGPRSCRPPAGEASPHSSLPFSIFSPDEGAWDIASSGGAAIQRGEEFPLGIACSAQHLGNIQLYSAPSSRYAALQLSNTSASKGIDCSRVINLVVPANQVIDTVLLFHLPHQRMVSLRFLAWHFLGESMFIPQQQACDCVKRGILLFDKLLTSFPKRSMFYSFLQEGSTHSTRATQPPAPSAEAISCVNASNTGDKKSVVLSPSTNKQHLRREASHPRNDH</sequence>
<evidence type="ECO:0000313" key="3">
    <source>
        <dbReference type="EMBL" id="KAJ8867342.1"/>
    </source>
</evidence>
<dbReference type="PROSITE" id="PS50235">
    <property type="entry name" value="USP_3"/>
    <property type="match status" value="1"/>
</dbReference>
<dbReference type="SUPFAM" id="SSF53098">
    <property type="entry name" value="Ribonuclease H-like"/>
    <property type="match status" value="1"/>
</dbReference>
<keyword evidence="4" id="KW-1185">Reference proteome</keyword>
<dbReference type="EMBL" id="JARBHB010000015">
    <property type="protein sequence ID" value="KAJ8867342.1"/>
    <property type="molecule type" value="Genomic_DNA"/>
</dbReference>
<comment type="caution">
    <text evidence="3">The sequence shown here is derived from an EMBL/GenBank/DDBJ whole genome shotgun (WGS) entry which is preliminary data.</text>
</comment>
<feature type="region of interest" description="Disordered" evidence="1">
    <location>
        <begin position="2390"/>
        <end position="2413"/>
    </location>
</feature>
<proteinExistence type="predicted"/>
<protein>
    <recommendedName>
        <fullName evidence="2">USP domain-containing protein</fullName>
    </recommendedName>
</protein>
<feature type="region of interest" description="Disordered" evidence="1">
    <location>
        <begin position="2743"/>
        <end position="2770"/>
    </location>
</feature>
<feature type="region of interest" description="Disordered" evidence="1">
    <location>
        <begin position="437"/>
        <end position="494"/>
    </location>
</feature>
<dbReference type="InterPro" id="IPR028881">
    <property type="entry name" value="PAN2_UCH_dom"/>
</dbReference>
<dbReference type="InterPro" id="IPR036397">
    <property type="entry name" value="RNaseH_sf"/>
</dbReference>
<dbReference type="PANTHER" id="PTHR15728:SF0">
    <property type="entry name" value="PAN2-PAN3 DEADENYLATION COMPLEX CATALYTIC SUBUNIT PAN2"/>
    <property type="match status" value="1"/>
</dbReference>
<feature type="domain" description="USP" evidence="2">
    <location>
        <begin position="85"/>
        <end position="456"/>
    </location>
</feature>
<name>A0ABQ9G7C0_9NEOP</name>